<accession>A0A926RX56</accession>
<dbReference type="InterPro" id="IPR016181">
    <property type="entry name" value="Acyl_CoA_acyltransferase"/>
</dbReference>
<evidence type="ECO:0000259" key="1">
    <source>
        <dbReference type="PROSITE" id="PS51186"/>
    </source>
</evidence>
<name>A0A926RX56_9BACI</name>
<dbReference type="AlphaFoldDB" id="A0A926RX56"/>
<keyword evidence="3" id="KW-1185">Reference proteome</keyword>
<dbReference type="PANTHER" id="PTHR43610:SF1">
    <property type="entry name" value="N-ACETYLTRANSFERASE DOMAIN-CONTAINING PROTEIN"/>
    <property type="match status" value="1"/>
</dbReference>
<dbReference type="EMBL" id="JACXAI010000011">
    <property type="protein sequence ID" value="MBD1380641.1"/>
    <property type="molecule type" value="Genomic_DNA"/>
</dbReference>
<feature type="domain" description="N-acetyltransferase" evidence="1">
    <location>
        <begin position="13"/>
        <end position="175"/>
    </location>
</feature>
<dbReference type="Gene3D" id="3.40.630.30">
    <property type="match status" value="1"/>
</dbReference>
<dbReference type="SUPFAM" id="SSF55729">
    <property type="entry name" value="Acyl-CoA N-acyltransferases (Nat)"/>
    <property type="match status" value="1"/>
</dbReference>
<dbReference type="Proteomes" id="UP000626844">
    <property type="component" value="Unassembled WGS sequence"/>
</dbReference>
<dbReference type="PANTHER" id="PTHR43610">
    <property type="entry name" value="BLL6696 PROTEIN"/>
    <property type="match status" value="1"/>
</dbReference>
<dbReference type="GO" id="GO:0016747">
    <property type="term" value="F:acyltransferase activity, transferring groups other than amino-acyl groups"/>
    <property type="evidence" value="ECO:0007669"/>
    <property type="project" value="InterPro"/>
</dbReference>
<reference evidence="2" key="1">
    <citation type="submission" date="2020-09" db="EMBL/GenBank/DDBJ databases">
        <title>A novel bacterium of genus Bacillus, isolated from South China Sea.</title>
        <authorList>
            <person name="Huang H."/>
            <person name="Mo K."/>
            <person name="Hu Y."/>
        </authorList>
    </citation>
    <scope>NUCLEOTIDE SEQUENCE</scope>
    <source>
        <strain evidence="2">IB182487</strain>
    </source>
</reference>
<evidence type="ECO:0000313" key="3">
    <source>
        <dbReference type="Proteomes" id="UP000626844"/>
    </source>
</evidence>
<dbReference type="InterPro" id="IPR000182">
    <property type="entry name" value="GNAT_dom"/>
</dbReference>
<dbReference type="Pfam" id="PF13302">
    <property type="entry name" value="Acetyltransf_3"/>
    <property type="match status" value="1"/>
</dbReference>
<sequence length="201" mass="23247">MKILLDELTGERVQIVPMEKSHIQGLYDIGNNGNIWIHLPKIMQTPNDMESFVEEALENKKSGKEFPFVIILRESDKIIGTTRFLEISNKNNSLEIGWTWLTPTVWGSQINTECKYLLLKYCFESMEVIRVQFKTDEKNVRSQKAIERIGGVKEGILRNHMIRKDGSFRNSVFYSIIESDWASVKQKLEGILEQGSQKSFT</sequence>
<gene>
    <name evidence="2" type="ORF">IC621_10400</name>
</gene>
<dbReference type="RefSeq" id="WP_191158236.1">
    <property type="nucleotide sequence ID" value="NZ_JACXAI010000011.1"/>
</dbReference>
<comment type="caution">
    <text evidence="2">The sequence shown here is derived from an EMBL/GenBank/DDBJ whole genome shotgun (WGS) entry which is preliminary data.</text>
</comment>
<proteinExistence type="predicted"/>
<organism evidence="2 3">
    <name type="scientific">Metabacillus arenae</name>
    <dbReference type="NCBI Taxonomy" id="2771434"/>
    <lineage>
        <taxon>Bacteria</taxon>
        <taxon>Bacillati</taxon>
        <taxon>Bacillota</taxon>
        <taxon>Bacilli</taxon>
        <taxon>Bacillales</taxon>
        <taxon>Bacillaceae</taxon>
        <taxon>Metabacillus</taxon>
    </lineage>
</organism>
<dbReference type="PROSITE" id="PS51186">
    <property type="entry name" value="GNAT"/>
    <property type="match status" value="1"/>
</dbReference>
<protein>
    <submittedName>
        <fullName evidence="2">GNAT family N-acetyltransferase</fullName>
    </submittedName>
</protein>
<evidence type="ECO:0000313" key="2">
    <source>
        <dbReference type="EMBL" id="MBD1380641.1"/>
    </source>
</evidence>